<dbReference type="Proteomes" id="UP000070163">
    <property type="component" value="Unassembled WGS sequence"/>
</dbReference>
<sequence length="188" mass="21673">MKVNKMSDENERDVEEETEEEEPIEEEPIKEEIEESEELSTGEVAGVPTVYCLEDDAVMDVEGIELREVEKRKFLFGSETVSHQHLKYRCPVCEKYFFHDLEGRRGGGCFIATAAFGTPLASEINVLRKVRDSYLIRRNWGKGLVSIYYTLSPPIAKIIERSEPMKKLVRKFLVPLVSFFKQEEKSDS</sequence>
<feature type="region of interest" description="Disordered" evidence="1">
    <location>
        <begin position="1"/>
        <end position="40"/>
    </location>
</feature>
<proteinExistence type="predicted"/>
<gene>
    <name evidence="2" type="ORF">AKJ57_02310</name>
</gene>
<protein>
    <submittedName>
        <fullName evidence="2">Uncharacterized protein</fullName>
    </submittedName>
</protein>
<organism evidence="2 3">
    <name type="scientific">candidate division MSBL1 archaeon SCGC-AAA259A05</name>
    <dbReference type="NCBI Taxonomy" id="1698259"/>
    <lineage>
        <taxon>Archaea</taxon>
        <taxon>Methanobacteriati</taxon>
        <taxon>Methanobacteriota</taxon>
        <taxon>candidate division MSBL1</taxon>
    </lineage>
</organism>
<evidence type="ECO:0000256" key="1">
    <source>
        <dbReference type="SAM" id="MobiDB-lite"/>
    </source>
</evidence>
<dbReference type="EMBL" id="LHXJ01000019">
    <property type="protein sequence ID" value="KXA91151.1"/>
    <property type="molecule type" value="Genomic_DNA"/>
</dbReference>
<reference evidence="2 3" key="1">
    <citation type="journal article" date="2016" name="Sci. Rep.">
        <title>Metabolic traits of an uncultured archaeal lineage -MSBL1- from brine pools of the Red Sea.</title>
        <authorList>
            <person name="Mwirichia R."/>
            <person name="Alam I."/>
            <person name="Rashid M."/>
            <person name="Vinu M."/>
            <person name="Ba-Alawi W."/>
            <person name="Anthony Kamau A."/>
            <person name="Kamanda Ngugi D."/>
            <person name="Goker M."/>
            <person name="Klenk H.P."/>
            <person name="Bajic V."/>
            <person name="Stingl U."/>
        </authorList>
    </citation>
    <scope>NUCLEOTIDE SEQUENCE [LARGE SCALE GENOMIC DNA]</scope>
    <source>
        <strain evidence="2">SCGC-AAA259A05</strain>
    </source>
</reference>
<accession>A0A133UAC4</accession>
<dbReference type="InterPro" id="IPR049886">
    <property type="entry name" value="CFI_box_CTERM_dom"/>
</dbReference>
<name>A0A133UAC4_9EURY</name>
<evidence type="ECO:0000313" key="3">
    <source>
        <dbReference type="Proteomes" id="UP000070163"/>
    </source>
</evidence>
<keyword evidence="3" id="KW-1185">Reference proteome</keyword>
<evidence type="ECO:0000313" key="2">
    <source>
        <dbReference type="EMBL" id="KXA91151.1"/>
    </source>
</evidence>
<comment type="caution">
    <text evidence="2">The sequence shown here is derived from an EMBL/GenBank/DDBJ whole genome shotgun (WGS) entry which is preliminary data.</text>
</comment>
<feature type="compositionally biased region" description="Acidic residues" evidence="1">
    <location>
        <begin position="10"/>
        <end position="40"/>
    </location>
</feature>
<dbReference type="NCBIfam" id="NF041770">
    <property type="entry name" value="CFI_box_CTERM"/>
    <property type="match status" value="1"/>
</dbReference>
<dbReference type="AlphaFoldDB" id="A0A133UAC4"/>
<dbReference type="PATRIC" id="fig|1698259.3.peg.544"/>